<name>A0A177EWU8_9EURO</name>
<dbReference type="RefSeq" id="XP_022508457.1">
    <property type="nucleotide sequence ID" value="XM_022659249.1"/>
</dbReference>
<dbReference type="AlphaFoldDB" id="A0A177EWU8"/>
<evidence type="ECO:0000313" key="2">
    <source>
        <dbReference type="Proteomes" id="UP000077002"/>
    </source>
</evidence>
<proteinExistence type="predicted"/>
<organism evidence="1 2">
    <name type="scientific">Fonsecaea monophora</name>
    <dbReference type="NCBI Taxonomy" id="254056"/>
    <lineage>
        <taxon>Eukaryota</taxon>
        <taxon>Fungi</taxon>
        <taxon>Dikarya</taxon>
        <taxon>Ascomycota</taxon>
        <taxon>Pezizomycotina</taxon>
        <taxon>Eurotiomycetes</taxon>
        <taxon>Chaetothyriomycetidae</taxon>
        <taxon>Chaetothyriales</taxon>
        <taxon>Herpotrichiellaceae</taxon>
        <taxon>Fonsecaea</taxon>
    </lineage>
</organism>
<accession>A0A177EWU8</accession>
<dbReference type="InterPro" id="IPR008775">
    <property type="entry name" value="Phytyl_CoA_dOase-like"/>
</dbReference>
<dbReference type="OrthoDB" id="407832at2759"/>
<dbReference type="Gene3D" id="2.60.120.620">
    <property type="entry name" value="q2cbj1_9rhob like domain"/>
    <property type="match status" value="1"/>
</dbReference>
<keyword evidence="2" id="KW-1185">Reference proteome</keyword>
<dbReference type="InterPro" id="IPR021858">
    <property type="entry name" value="Fun_TF"/>
</dbReference>
<dbReference type="SUPFAM" id="SSF51197">
    <property type="entry name" value="Clavaminate synthase-like"/>
    <property type="match status" value="1"/>
</dbReference>
<comment type="caution">
    <text evidence="1">The sequence shown here is derived from an EMBL/GenBank/DDBJ whole genome shotgun (WGS) entry which is preliminary data.</text>
</comment>
<dbReference type="EMBL" id="LVKK01000090">
    <property type="protein sequence ID" value="OAG36505.1"/>
    <property type="molecule type" value="Genomic_DNA"/>
</dbReference>
<reference evidence="1 2" key="1">
    <citation type="submission" date="2016-03" db="EMBL/GenBank/DDBJ databases">
        <title>Draft genome sequence of the Fonsecaea monophora CBS 269.37.</title>
        <authorList>
            <person name="Bombassaro A."/>
            <person name="Vinicius W.A."/>
            <person name="De Hoog S."/>
            <person name="Sun J."/>
            <person name="Souza E.M."/>
            <person name="Raittz R.T."/>
            <person name="Costa F."/>
            <person name="Leao A.C."/>
            <person name="Tadra-Sfeir M.Z."/>
            <person name="Baura V."/>
            <person name="Balsanelli E."/>
            <person name="Pedrosa F.O."/>
            <person name="Moreno L.F."/>
            <person name="Steffens M.B."/>
            <person name="Xi L."/>
            <person name="Bocca A.L."/>
            <person name="Felipe M.S."/>
            <person name="Teixeira M."/>
            <person name="Telles Filho F.Q."/>
            <person name="Azevedo C.M."/>
            <person name="Gomes R."/>
            <person name="Vicente V.A."/>
        </authorList>
    </citation>
    <scope>NUCLEOTIDE SEQUENCE [LARGE SCALE GENOMIC DNA]</scope>
    <source>
        <strain evidence="1 2">CBS 269.37</strain>
    </source>
</reference>
<dbReference type="Pfam" id="PF05721">
    <property type="entry name" value="PhyH"/>
    <property type="match status" value="1"/>
</dbReference>
<dbReference type="Pfam" id="PF11951">
    <property type="entry name" value="Fungal_trans_2"/>
    <property type="match status" value="1"/>
</dbReference>
<dbReference type="PANTHER" id="PTHR37563:SF2">
    <property type="entry name" value="PHYTANOYL-COA DIOXYGENASE FAMILY PROTEIN (AFU_ORTHOLOGUE AFUA_2G03330)"/>
    <property type="match status" value="1"/>
</dbReference>
<dbReference type="GeneID" id="34604449"/>
<gene>
    <name evidence="1" type="ORF">AYO21_09312</name>
</gene>
<protein>
    <recommendedName>
        <fullName evidence="3">Phytanoyl-CoA dioxygenase</fullName>
    </recommendedName>
</protein>
<evidence type="ECO:0000313" key="1">
    <source>
        <dbReference type="EMBL" id="OAG36505.1"/>
    </source>
</evidence>
<sequence length="601" mass="66865">MSKLRTFSTAKSLHAQPASIQATLAERSQGKLSEQTLERAVRQVHHDGLVIVQNAIDTGVLRKLNEKMVKDAFELRSRGEHSPFNYNKGNLQQDAPPVKEYFHPEVFLNPIATQITSAVLGPRPKLTFCSGNSAMPSTSDSPAERQPVHSDADFAHPDHPFALVVNVPLIDMIPENGSTEVWLGTHEAFGIEAQEGAHGERASGRIRAPLLAARSKTNPPIQPSVPSGSIIIRDLRLWHAGMPNTTSDVRIMLAMIHFAPWYRNQMRLELAEELRPLVESVRDLDIKTDFVGEDEALRRYLNRGFGNSYDFGQTPLKIQPRKNVGRRTKGAKGTIEQFDEPRVRLQDEEIAHYFVHYLKTLAPWYDLNDLDQAFKSIVGSRAQQSSLLLSAIIAFAAIHKSRTSHDVPKSLPEKHHAHCLRLLIGLTETAPAIKDGTALAATCLLRSFEILAEEPLLRAGLWNYLREDITFSLINRCPLKIEVGAIDIELHRDDNYANQITILLARVINAVFAGGSDLLVGLQSAVSAWNSSIPFKPYHESHQGVFPKIQMFEDCHVAARQYWHVAQILLGLNTGNTGDFEAHARTICGMAFSANSLEPSN</sequence>
<dbReference type="InterPro" id="IPR051961">
    <property type="entry name" value="Fungal_Metabolite_Diox"/>
</dbReference>
<dbReference type="PANTHER" id="PTHR37563">
    <property type="entry name" value="PHYTANOYL-COA DIOXYGENASE FAMILY PROTEIN (AFU_ORTHOLOGUE AFUA_2G03330)"/>
    <property type="match status" value="1"/>
</dbReference>
<dbReference type="Proteomes" id="UP000077002">
    <property type="component" value="Unassembled WGS sequence"/>
</dbReference>
<evidence type="ECO:0008006" key="3">
    <source>
        <dbReference type="Google" id="ProtNLM"/>
    </source>
</evidence>